<dbReference type="PANTHER" id="PTHR37314:SF4">
    <property type="entry name" value="UPF0700 TRANSMEMBRANE PROTEIN YOAK"/>
    <property type="match status" value="1"/>
</dbReference>
<organism evidence="2 4">
    <name type="scientific">Corynebacterium variabile</name>
    <dbReference type="NCBI Taxonomy" id="1727"/>
    <lineage>
        <taxon>Bacteria</taxon>
        <taxon>Bacillati</taxon>
        <taxon>Actinomycetota</taxon>
        <taxon>Actinomycetes</taxon>
        <taxon>Mycobacteriales</taxon>
        <taxon>Corynebacteriaceae</taxon>
        <taxon>Corynebacterium</taxon>
    </lineage>
</organism>
<evidence type="ECO:0000313" key="5">
    <source>
        <dbReference type="Proteomes" id="UP000319986"/>
    </source>
</evidence>
<protein>
    <submittedName>
        <fullName evidence="2">Predicted membrane protein</fullName>
    </submittedName>
</protein>
<evidence type="ECO:0000313" key="4">
    <source>
        <dbReference type="Proteomes" id="UP000182498"/>
    </source>
</evidence>
<keyword evidence="1" id="KW-0472">Membrane</keyword>
<dbReference type="EMBL" id="FAUH01000022">
    <property type="protein sequence ID" value="CUU67350.1"/>
    <property type="molecule type" value="Genomic_DNA"/>
</dbReference>
<proteinExistence type="predicted"/>
<sequence length="225" mass="23783">MHTYRRGEQLLAVALTVLAGFVDSVGFLYLGGVFLSFMSGNTTRFATAAVEGDGNLAVLAGSCLGLFLGGVILGALVHRLARNLWDLTRGREAVMVTVTALFGLSALLVALDTERAAMLVLSVGIGALNSVFERDGEVAVPLTYMTGTLVKMGQRLVDSFFGGGHIRWISHLLLWLGLATGAVGGALVFEILGISTVYVIAGYMLLLTVVSQVVREGRRRAGLPL</sequence>
<dbReference type="OMA" id="YITLWAG"/>
<dbReference type="InterPro" id="IPR010699">
    <property type="entry name" value="DUF1275"/>
</dbReference>
<feature type="transmembrane region" description="Helical" evidence="1">
    <location>
        <begin position="195"/>
        <end position="214"/>
    </location>
</feature>
<dbReference type="RefSeq" id="WP_014009944.1">
    <property type="nucleotide sequence ID" value="NZ_BJNT01000009.1"/>
</dbReference>
<reference evidence="3 5" key="3">
    <citation type="submission" date="2019-06" db="EMBL/GenBank/DDBJ databases">
        <title>Whole genome shotgun sequence of Corynebacterium variabile NBRC 15286.</title>
        <authorList>
            <person name="Hosoyama A."/>
            <person name="Uohara A."/>
            <person name="Ohji S."/>
            <person name="Ichikawa N."/>
        </authorList>
    </citation>
    <scope>NUCLEOTIDE SEQUENCE [LARGE SCALE GENOMIC DNA]</scope>
    <source>
        <strain evidence="3 5">NBRC 15286</strain>
    </source>
</reference>
<reference evidence="2" key="1">
    <citation type="submission" date="2015-11" db="EMBL/GenBank/DDBJ databases">
        <authorList>
            <person name="Zhang Y."/>
            <person name="Guo Z."/>
        </authorList>
    </citation>
    <scope>NUCLEOTIDE SEQUENCE [LARGE SCALE GENOMIC DNA]</scope>
    <source>
        <strain evidence="2">Mu292</strain>
    </source>
</reference>
<dbReference type="PANTHER" id="PTHR37314">
    <property type="entry name" value="SLR0142 PROTEIN"/>
    <property type="match status" value="1"/>
</dbReference>
<keyword evidence="1" id="KW-1133">Transmembrane helix</keyword>
<evidence type="ECO:0000313" key="2">
    <source>
        <dbReference type="EMBL" id="CUU67350.1"/>
    </source>
</evidence>
<feature type="transmembrane region" description="Helical" evidence="1">
    <location>
        <begin position="172"/>
        <end position="189"/>
    </location>
</feature>
<dbReference type="Proteomes" id="UP000319986">
    <property type="component" value="Unassembled WGS sequence"/>
</dbReference>
<evidence type="ECO:0000313" key="3">
    <source>
        <dbReference type="EMBL" id="GEC85988.1"/>
    </source>
</evidence>
<name>A0A0X2NRG9_9CORY</name>
<evidence type="ECO:0000256" key="1">
    <source>
        <dbReference type="SAM" id="Phobius"/>
    </source>
</evidence>
<gene>
    <name evidence="3" type="ORF">CVA01_13020</name>
    <name evidence="2" type="ORF">CVAR292_02712</name>
</gene>
<reference evidence="4" key="2">
    <citation type="submission" date="2015-11" db="EMBL/GenBank/DDBJ databases">
        <authorList>
            <person name="Dugat-Bony E."/>
        </authorList>
    </citation>
    <scope>NUCLEOTIDE SEQUENCE [LARGE SCALE GENOMIC DNA]</scope>
    <source>
        <strain evidence="4">Mu292</strain>
    </source>
</reference>
<dbReference type="AlphaFoldDB" id="A0A0X2NRG9"/>
<dbReference type="EMBL" id="BJNT01000009">
    <property type="protein sequence ID" value="GEC85988.1"/>
    <property type="molecule type" value="Genomic_DNA"/>
</dbReference>
<dbReference type="OrthoDB" id="3544269at2"/>
<feature type="transmembrane region" description="Helical" evidence="1">
    <location>
        <begin position="12"/>
        <end position="37"/>
    </location>
</feature>
<keyword evidence="4" id="KW-1185">Reference proteome</keyword>
<dbReference type="GeneID" id="82887445"/>
<accession>A0A0X2NRG9</accession>
<feature type="transmembrane region" description="Helical" evidence="1">
    <location>
        <begin position="93"/>
        <end position="110"/>
    </location>
</feature>
<keyword evidence="1" id="KW-0812">Transmembrane</keyword>
<dbReference type="Proteomes" id="UP000182498">
    <property type="component" value="Unassembled WGS sequence"/>
</dbReference>
<feature type="transmembrane region" description="Helical" evidence="1">
    <location>
        <begin position="57"/>
        <end position="81"/>
    </location>
</feature>
<dbReference type="Pfam" id="PF06912">
    <property type="entry name" value="DUF1275"/>
    <property type="match status" value="1"/>
</dbReference>